<dbReference type="AlphaFoldDB" id="A0A3N1L944"/>
<dbReference type="PANTHER" id="PTHR19384:SF17">
    <property type="entry name" value="NADPH--CYTOCHROME P450 REDUCTASE"/>
    <property type="match status" value="1"/>
</dbReference>
<accession>A0A3N1L944</accession>
<dbReference type="Pfam" id="PF00258">
    <property type="entry name" value="Flavodoxin_1"/>
    <property type="match status" value="1"/>
</dbReference>
<dbReference type="InterPro" id="IPR029039">
    <property type="entry name" value="Flavoprotein-like_sf"/>
</dbReference>
<feature type="domain" description="Flavodoxin-like" evidence="6">
    <location>
        <begin position="53"/>
        <end position="190"/>
    </location>
</feature>
<dbReference type="EC" id="1.6.2.4" evidence="4"/>
<dbReference type="InterPro" id="IPR017938">
    <property type="entry name" value="Riboflavin_synthase-like_b-brl"/>
</dbReference>
<dbReference type="RefSeq" id="WP_123690912.1">
    <property type="nucleotide sequence ID" value="NZ_AP019700.1"/>
</dbReference>
<dbReference type="GO" id="GO:0050660">
    <property type="term" value="F:flavin adenine dinucleotide binding"/>
    <property type="evidence" value="ECO:0007669"/>
    <property type="project" value="TreeGrafter"/>
</dbReference>
<evidence type="ECO:0000256" key="4">
    <source>
        <dbReference type="ARBA" id="ARBA00023797"/>
    </source>
</evidence>
<evidence type="ECO:0000313" key="9">
    <source>
        <dbReference type="Proteomes" id="UP000278222"/>
    </source>
</evidence>
<keyword evidence="3" id="KW-0249">Electron transport</keyword>
<protein>
    <recommendedName>
        <fullName evidence="4">NADPH--hemoprotein reductase</fullName>
        <ecNumber evidence="4">1.6.2.4</ecNumber>
    </recommendedName>
</protein>
<evidence type="ECO:0000259" key="6">
    <source>
        <dbReference type="PROSITE" id="PS50902"/>
    </source>
</evidence>
<evidence type="ECO:0000259" key="7">
    <source>
        <dbReference type="PROSITE" id="PS51384"/>
    </source>
</evidence>
<dbReference type="OrthoDB" id="9803192at2"/>
<dbReference type="SUPFAM" id="SSF52218">
    <property type="entry name" value="Flavoproteins"/>
    <property type="match status" value="1"/>
</dbReference>
<keyword evidence="5" id="KW-1133">Transmembrane helix</keyword>
<comment type="caution">
    <text evidence="8">The sequence shown here is derived from an EMBL/GenBank/DDBJ whole genome shotgun (WGS) entry which is preliminary data.</text>
</comment>
<dbReference type="GO" id="GO:0005829">
    <property type="term" value="C:cytosol"/>
    <property type="evidence" value="ECO:0007669"/>
    <property type="project" value="TreeGrafter"/>
</dbReference>
<dbReference type="InterPro" id="IPR008254">
    <property type="entry name" value="Flavodoxin/NO_synth"/>
</dbReference>
<keyword evidence="9" id="KW-1185">Reference proteome</keyword>
<reference evidence="8 9" key="1">
    <citation type="submission" date="2018-11" db="EMBL/GenBank/DDBJ databases">
        <title>Genomic Encyclopedia of Type Strains, Phase IV (KMG-IV): sequencing the most valuable type-strain genomes for metagenomic binning, comparative biology and taxonomic classification.</title>
        <authorList>
            <person name="Goeker M."/>
        </authorList>
    </citation>
    <scope>NUCLEOTIDE SEQUENCE [LARGE SCALE GENOMIC DNA]</scope>
    <source>
        <strain evidence="8 9">DSM 5900</strain>
    </source>
</reference>
<dbReference type="PRINTS" id="PR00369">
    <property type="entry name" value="FLAVODOXIN"/>
</dbReference>
<feature type="transmembrane region" description="Helical" evidence="5">
    <location>
        <begin position="12"/>
        <end position="33"/>
    </location>
</feature>
<gene>
    <name evidence="8" type="ORF">EDC65_3076</name>
</gene>
<dbReference type="PROSITE" id="PS51384">
    <property type="entry name" value="FAD_FR"/>
    <property type="match status" value="1"/>
</dbReference>
<evidence type="ECO:0000256" key="1">
    <source>
        <dbReference type="ARBA" id="ARBA00022630"/>
    </source>
</evidence>
<dbReference type="EMBL" id="RJKX01000014">
    <property type="protein sequence ID" value="ROP91213.1"/>
    <property type="molecule type" value="Genomic_DNA"/>
</dbReference>
<keyword evidence="3" id="KW-0813">Transport</keyword>
<proteinExistence type="predicted"/>
<dbReference type="InterPro" id="IPR001433">
    <property type="entry name" value="OxRdtase_FAD/NAD-bd"/>
</dbReference>
<evidence type="ECO:0000313" key="8">
    <source>
        <dbReference type="EMBL" id="ROP91213.1"/>
    </source>
</evidence>
<keyword evidence="5" id="KW-0472">Membrane</keyword>
<dbReference type="PROSITE" id="PS50902">
    <property type="entry name" value="FLAVODOXIN_LIKE"/>
    <property type="match status" value="1"/>
</dbReference>
<feature type="domain" description="FAD-binding FR-type" evidence="7">
    <location>
        <begin position="207"/>
        <end position="329"/>
    </location>
</feature>
<name>A0A3N1L944_9PROT</name>
<dbReference type="InterPro" id="IPR001094">
    <property type="entry name" value="Flavdoxin-like"/>
</dbReference>
<dbReference type="Gene3D" id="3.40.50.80">
    <property type="entry name" value="Nucleotide-binding domain of ferredoxin-NADP reductase (FNR) module"/>
    <property type="match status" value="1"/>
</dbReference>
<dbReference type="GO" id="GO:0010181">
    <property type="term" value="F:FMN binding"/>
    <property type="evidence" value="ECO:0007669"/>
    <property type="project" value="InterPro"/>
</dbReference>
<dbReference type="InterPro" id="IPR039261">
    <property type="entry name" value="FNR_nucleotide-bd"/>
</dbReference>
<evidence type="ECO:0000256" key="3">
    <source>
        <dbReference type="ARBA" id="ARBA00022982"/>
    </source>
</evidence>
<keyword evidence="5" id="KW-0812">Transmembrane</keyword>
<dbReference type="InterPro" id="IPR017927">
    <property type="entry name" value="FAD-bd_FR_type"/>
</dbReference>
<dbReference type="SUPFAM" id="SSF52343">
    <property type="entry name" value="Ferredoxin reductase-like, C-terminal NADP-linked domain"/>
    <property type="match status" value="1"/>
</dbReference>
<sequence>MPLSELLAPDGTRLLTAIAVAAGYVGLCGNAVLGHRQRRRAATPAATVESGAILVVHASQTGFAETVARQTAAMLVAAGRAAHPVAIGELDQDRLAAAGRVLFVLSTTGEGDAPDPAAGFARRLLPQPANLDHLRYGLLALGDRSYRQFCAFGRAVDQWLAASGAVALFPMIEVDDGDAAALEQWRVALAALGADAAGGPAGWGEERPFQPWRLVERRCLNPDSPDHPAFHLSFAPVEGSCEWVAGDLVRVEIGQPSAGGKPARRDYSIASIPEDGRLDLLVRLARHADGGLGLGSGWLTQELAVGGTASLQVRSNAGFHAPAGDRPLVLIGNGTGLAGLRAHLKARAARGQGGNWLLFGERRRQADYFHQGEIEAWRQSGILARLDLAFSRDQVERIHVQHRLRAAAADLTRWMADDASILVCGSAEGMAPGVHAVLADVLGESALDHLAETGRYRRDVY</sequence>
<dbReference type="Proteomes" id="UP000278222">
    <property type="component" value="Unassembled WGS sequence"/>
</dbReference>
<evidence type="ECO:0000256" key="5">
    <source>
        <dbReference type="SAM" id="Phobius"/>
    </source>
</evidence>
<organism evidence="8 9">
    <name type="scientific">Stella humosa</name>
    <dbReference type="NCBI Taxonomy" id="94"/>
    <lineage>
        <taxon>Bacteria</taxon>
        <taxon>Pseudomonadati</taxon>
        <taxon>Pseudomonadota</taxon>
        <taxon>Alphaproteobacteria</taxon>
        <taxon>Rhodospirillales</taxon>
        <taxon>Stellaceae</taxon>
        <taxon>Stella</taxon>
    </lineage>
</organism>
<dbReference type="InterPro" id="IPR001709">
    <property type="entry name" value="Flavoprot_Pyr_Nucl_cyt_Rdtase"/>
</dbReference>
<dbReference type="Pfam" id="PF00175">
    <property type="entry name" value="NAD_binding_1"/>
    <property type="match status" value="1"/>
</dbReference>
<dbReference type="PANTHER" id="PTHR19384">
    <property type="entry name" value="NITRIC OXIDE SYNTHASE-RELATED"/>
    <property type="match status" value="1"/>
</dbReference>
<keyword evidence="2" id="KW-0288">FMN</keyword>
<evidence type="ECO:0000256" key="2">
    <source>
        <dbReference type="ARBA" id="ARBA00022643"/>
    </source>
</evidence>
<keyword evidence="1" id="KW-0285">Flavoprotein</keyword>
<dbReference type="GO" id="GO:0003958">
    <property type="term" value="F:NADPH-hemoprotein reductase activity"/>
    <property type="evidence" value="ECO:0007669"/>
    <property type="project" value="UniProtKB-EC"/>
</dbReference>
<dbReference type="SUPFAM" id="SSF63380">
    <property type="entry name" value="Riboflavin synthase domain-like"/>
    <property type="match status" value="1"/>
</dbReference>
<dbReference type="Gene3D" id="3.40.50.360">
    <property type="match status" value="1"/>
</dbReference>
<dbReference type="PRINTS" id="PR00371">
    <property type="entry name" value="FPNCR"/>
</dbReference>
<dbReference type="Gene3D" id="2.40.30.10">
    <property type="entry name" value="Translation factors"/>
    <property type="match status" value="1"/>
</dbReference>
<dbReference type="CDD" id="cd06200">
    <property type="entry name" value="SiR_like1"/>
    <property type="match status" value="1"/>
</dbReference>